<feature type="region of interest" description="Disordered" evidence="1">
    <location>
        <begin position="1"/>
        <end position="35"/>
    </location>
</feature>
<dbReference type="Proteomes" id="UP000001351">
    <property type="component" value="Chromosome"/>
</dbReference>
<dbReference type="STRING" id="378806.STAUR_0940"/>
<dbReference type="KEGG" id="sur:STAUR_0940"/>
<dbReference type="Pfam" id="PF02698">
    <property type="entry name" value="DUF218"/>
    <property type="match status" value="1"/>
</dbReference>
<name>E3FC21_STIAD</name>
<dbReference type="EMBL" id="CP002271">
    <property type="protein sequence ID" value="ADO68744.1"/>
    <property type="molecule type" value="Genomic_DNA"/>
</dbReference>
<dbReference type="AlphaFoldDB" id="E3FC21"/>
<proteinExistence type="predicted"/>
<dbReference type="GO" id="GO:0005886">
    <property type="term" value="C:plasma membrane"/>
    <property type="evidence" value="ECO:0007669"/>
    <property type="project" value="TreeGrafter"/>
</dbReference>
<dbReference type="HOGENOM" id="CLU_051474_0_0_7"/>
<sequence>MSGAPYISGAPAGQPSPLKKTAPLPGREGPGDNDPLSTVFLAMGRRGVLGVWMRRGVLAGALSLLGVLALSRFVQVRYADRILPRQGAPEAPMALVFGAGLAPGGVPSPVLAQRLDTAIALWREKKVGGVLVSGDNSDRFHDETRAMRRYLLERGLPETAVQGDNSGLSTYDSCVRAYDVFGMRRALLVTQRFHLPRALYIANSVGMDAWGVAADEGHPSTQRYVLRETFSRVLALIMVLLDLKPASSAPASSR</sequence>
<dbReference type="InterPro" id="IPR003848">
    <property type="entry name" value="DUF218"/>
</dbReference>
<dbReference type="PANTHER" id="PTHR30336">
    <property type="entry name" value="INNER MEMBRANE PROTEIN, PROBABLE PERMEASE"/>
    <property type="match status" value="1"/>
</dbReference>
<evidence type="ECO:0000313" key="3">
    <source>
        <dbReference type="EMBL" id="ADO68744.1"/>
    </source>
</evidence>
<dbReference type="PANTHER" id="PTHR30336:SF6">
    <property type="entry name" value="INTEGRAL MEMBRANE PROTEIN"/>
    <property type="match status" value="1"/>
</dbReference>
<dbReference type="InterPro" id="IPR051599">
    <property type="entry name" value="Cell_Envelope_Assoc"/>
</dbReference>
<dbReference type="eggNOG" id="COG2949">
    <property type="taxonomic scope" value="Bacteria"/>
</dbReference>
<organism evidence="3 4">
    <name type="scientific">Stigmatella aurantiaca (strain DW4/3-1)</name>
    <dbReference type="NCBI Taxonomy" id="378806"/>
    <lineage>
        <taxon>Bacteria</taxon>
        <taxon>Pseudomonadati</taxon>
        <taxon>Myxococcota</taxon>
        <taxon>Myxococcia</taxon>
        <taxon>Myxococcales</taxon>
        <taxon>Cystobacterineae</taxon>
        <taxon>Archangiaceae</taxon>
        <taxon>Stigmatella</taxon>
    </lineage>
</organism>
<accession>E3FC21</accession>
<gene>
    <name evidence="3" type="ordered locus">STAUR_0940</name>
</gene>
<feature type="domain" description="DUF218" evidence="2">
    <location>
        <begin position="94"/>
        <end position="229"/>
    </location>
</feature>
<reference evidence="3 4" key="1">
    <citation type="journal article" date="2011" name="Mol. Biol. Evol.">
        <title>Comparative genomic analysis of fruiting body formation in Myxococcales.</title>
        <authorList>
            <person name="Huntley S."/>
            <person name="Hamann N."/>
            <person name="Wegener-Feldbrugge S."/>
            <person name="Treuner-Lange A."/>
            <person name="Kube M."/>
            <person name="Reinhardt R."/>
            <person name="Klages S."/>
            <person name="Muller R."/>
            <person name="Ronning C.M."/>
            <person name="Nierman W.C."/>
            <person name="Sogaard-Andersen L."/>
        </authorList>
    </citation>
    <scope>NUCLEOTIDE SEQUENCE [LARGE SCALE GENOMIC DNA]</scope>
    <source>
        <strain evidence="3 4">DW4/3-1</strain>
    </source>
</reference>
<dbReference type="CDD" id="cd06259">
    <property type="entry name" value="YdcF-like"/>
    <property type="match status" value="1"/>
</dbReference>
<keyword evidence="4" id="KW-1185">Reference proteome</keyword>
<protein>
    <submittedName>
        <fullName evidence="3">Conserved uncharacterized protein</fullName>
    </submittedName>
</protein>
<evidence type="ECO:0000313" key="4">
    <source>
        <dbReference type="Proteomes" id="UP000001351"/>
    </source>
</evidence>
<evidence type="ECO:0000256" key="1">
    <source>
        <dbReference type="SAM" id="MobiDB-lite"/>
    </source>
</evidence>
<evidence type="ECO:0000259" key="2">
    <source>
        <dbReference type="Pfam" id="PF02698"/>
    </source>
</evidence>